<organism evidence="1 2">
    <name type="scientific">Colletotrichum plurivorum</name>
    <dbReference type="NCBI Taxonomy" id="2175906"/>
    <lineage>
        <taxon>Eukaryota</taxon>
        <taxon>Fungi</taxon>
        <taxon>Dikarya</taxon>
        <taxon>Ascomycota</taxon>
        <taxon>Pezizomycotina</taxon>
        <taxon>Sordariomycetes</taxon>
        <taxon>Hypocreomycetidae</taxon>
        <taxon>Glomerellales</taxon>
        <taxon>Glomerellaceae</taxon>
        <taxon>Colletotrichum</taxon>
        <taxon>Colletotrichum orchidearum species complex</taxon>
    </lineage>
</organism>
<protein>
    <submittedName>
        <fullName evidence="1">Uncharacterized protein</fullName>
    </submittedName>
</protein>
<accession>A0A8H6K6U2</accession>
<dbReference type="EMBL" id="WIGO01000166">
    <property type="protein sequence ID" value="KAF6825793.1"/>
    <property type="molecule type" value="Genomic_DNA"/>
</dbReference>
<comment type="caution">
    <text evidence="1">The sequence shown here is derived from an EMBL/GenBank/DDBJ whole genome shotgun (WGS) entry which is preliminary data.</text>
</comment>
<reference evidence="1" key="1">
    <citation type="journal article" date="2020" name="Phytopathology">
        <title>Genome Sequence Resources of Colletotrichum truncatum, C. plurivorum, C. musicola, and C. sojae: Four Species Pathogenic to Soybean (Glycine max).</title>
        <authorList>
            <person name="Rogerio F."/>
            <person name="Boufleur T.R."/>
            <person name="Ciampi-Guillardi M."/>
            <person name="Sukno S.A."/>
            <person name="Thon M.R."/>
            <person name="Massola Junior N.S."/>
            <person name="Baroncelli R."/>
        </authorList>
    </citation>
    <scope>NUCLEOTIDE SEQUENCE</scope>
    <source>
        <strain evidence="1">LFN00145</strain>
    </source>
</reference>
<dbReference type="Proteomes" id="UP000654918">
    <property type="component" value="Unassembled WGS sequence"/>
</dbReference>
<dbReference type="AlphaFoldDB" id="A0A8H6K6U2"/>
<name>A0A8H6K6U2_9PEZI</name>
<proteinExistence type="predicted"/>
<sequence length="74" mass="8531">MRLVARAEESRFAEIAKRRRPEEKIQAEQGGRATAHGFYFIMERYKGEVEKIWGLSAAPMSARLELRPRGRSVP</sequence>
<gene>
    <name evidence="1" type="ORF">CPLU01_10076</name>
</gene>
<evidence type="ECO:0000313" key="2">
    <source>
        <dbReference type="Proteomes" id="UP000654918"/>
    </source>
</evidence>
<evidence type="ECO:0000313" key="1">
    <source>
        <dbReference type="EMBL" id="KAF6825793.1"/>
    </source>
</evidence>
<keyword evidence="2" id="KW-1185">Reference proteome</keyword>